<dbReference type="PANTHER" id="PTHR24416:SF611">
    <property type="entry name" value="TYROSINE-PROTEIN KINASE TRANSMEMBRANE RECEPTOR ROR"/>
    <property type="match status" value="1"/>
</dbReference>
<dbReference type="InterPro" id="IPR000719">
    <property type="entry name" value="Prot_kinase_dom"/>
</dbReference>
<dbReference type="AlphaFoldDB" id="A0AAV4F4C6"/>
<keyword evidence="3" id="KW-1185">Reference proteome</keyword>
<proteinExistence type="predicted"/>
<organism evidence="2 3">
    <name type="scientific">Elysia marginata</name>
    <dbReference type="NCBI Taxonomy" id="1093978"/>
    <lineage>
        <taxon>Eukaryota</taxon>
        <taxon>Metazoa</taxon>
        <taxon>Spiralia</taxon>
        <taxon>Lophotrochozoa</taxon>
        <taxon>Mollusca</taxon>
        <taxon>Gastropoda</taxon>
        <taxon>Heterobranchia</taxon>
        <taxon>Euthyneura</taxon>
        <taxon>Panpulmonata</taxon>
        <taxon>Sacoglossa</taxon>
        <taxon>Placobranchoidea</taxon>
        <taxon>Plakobranchidae</taxon>
        <taxon>Elysia</taxon>
    </lineage>
</organism>
<dbReference type="GO" id="GO:0005524">
    <property type="term" value="F:ATP binding"/>
    <property type="evidence" value="ECO:0007669"/>
    <property type="project" value="InterPro"/>
</dbReference>
<dbReference type="GO" id="GO:0005886">
    <property type="term" value="C:plasma membrane"/>
    <property type="evidence" value="ECO:0007669"/>
    <property type="project" value="TreeGrafter"/>
</dbReference>
<dbReference type="Proteomes" id="UP000762676">
    <property type="component" value="Unassembled WGS sequence"/>
</dbReference>
<dbReference type="SUPFAM" id="SSF56112">
    <property type="entry name" value="Protein kinase-like (PK-like)"/>
    <property type="match status" value="1"/>
</dbReference>
<dbReference type="GO" id="GO:0007169">
    <property type="term" value="P:cell surface receptor protein tyrosine kinase signaling pathway"/>
    <property type="evidence" value="ECO:0007669"/>
    <property type="project" value="TreeGrafter"/>
</dbReference>
<dbReference type="Pfam" id="PF07714">
    <property type="entry name" value="PK_Tyr_Ser-Thr"/>
    <property type="match status" value="1"/>
</dbReference>
<dbReference type="PRINTS" id="PR00109">
    <property type="entry name" value="TYRKINASE"/>
</dbReference>
<gene>
    <name evidence="2" type="ORF">ElyMa_002015100</name>
</gene>
<dbReference type="GO" id="GO:0043235">
    <property type="term" value="C:receptor complex"/>
    <property type="evidence" value="ECO:0007669"/>
    <property type="project" value="TreeGrafter"/>
</dbReference>
<evidence type="ECO:0000313" key="3">
    <source>
        <dbReference type="Proteomes" id="UP000762676"/>
    </source>
</evidence>
<keyword evidence="2" id="KW-0675">Receptor</keyword>
<protein>
    <submittedName>
        <fullName evidence="2">Ephrin type-A receptor 5</fullName>
    </submittedName>
</protein>
<dbReference type="Gene3D" id="1.10.510.10">
    <property type="entry name" value="Transferase(Phosphotransferase) domain 1"/>
    <property type="match status" value="1"/>
</dbReference>
<dbReference type="PROSITE" id="PS50011">
    <property type="entry name" value="PROTEIN_KINASE_DOM"/>
    <property type="match status" value="1"/>
</dbReference>
<evidence type="ECO:0000313" key="2">
    <source>
        <dbReference type="EMBL" id="GFR68114.1"/>
    </source>
</evidence>
<dbReference type="InterPro" id="IPR020635">
    <property type="entry name" value="Tyr_kinase_cat_dom"/>
</dbReference>
<reference evidence="2 3" key="1">
    <citation type="journal article" date="2021" name="Elife">
        <title>Chloroplast acquisition without the gene transfer in kleptoplastic sea slugs, Plakobranchus ocellatus.</title>
        <authorList>
            <person name="Maeda T."/>
            <person name="Takahashi S."/>
            <person name="Yoshida T."/>
            <person name="Shimamura S."/>
            <person name="Takaki Y."/>
            <person name="Nagai Y."/>
            <person name="Toyoda A."/>
            <person name="Suzuki Y."/>
            <person name="Arimoto A."/>
            <person name="Ishii H."/>
            <person name="Satoh N."/>
            <person name="Nishiyama T."/>
            <person name="Hasebe M."/>
            <person name="Maruyama T."/>
            <person name="Minagawa J."/>
            <person name="Obokata J."/>
            <person name="Shigenobu S."/>
        </authorList>
    </citation>
    <scope>NUCLEOTIDE SEQUENCE [LARGE SCALE GENOMIC DNA]</scope>
</reference>
<accession>A0AAV4F4C6</accession>
<dbReference type="InterPro" id="IPR050122">
    <property type="entry name" value="RTK"/>
</dbReference>
<name>A0AAV4F4C6_9GAST</name>
<sequence length="102" mass="12480">MWYAPECLYYHRFDSSSDVWSFGVTMWEIMSFGARPYDKKKPPQILNYIEGGNRLTIPRNCPDDVYQIMLDCWQWDKANRPKFRMLTPQLHKLRRRYQQAQR</sequence>
<dbReference type="InterPro" id="IPR001245">
    <property type="entry name" value="Ser-Thr/Tyr_kinase_cat_dom"/>
</dbReference>
<comment type="caution">
    <text evidence="2">The sequence shown here is derived from an EMBL/GenBank/DDBJ whole genome shotgun (WGS) entry which is preliminary data.</text>
</comment>
<dbReference type="PANTHER" id="PTHR24416">
    <property type="entry name" value="TYROSINE-PROTEIN KINASE RECEPTOR"/>
    <property type="match status" value="1"/>
</dbReference>
<dbReference type="SMART" id="SM00219">
    <property type="entry name" value="TyrKc"/>
    <property type="match status" value="1"/>
</dbReference>
<feature type="domain" description="Protein kinase" evidence="1">
    <location>
        <begin position="1"/>
        <end position="94"/>
    </location>
</feature>
<dbReference type="EMBL" id="BMAT01004094">
    <property type="protein sequence ID" value="GFR68114.1"/>
    <property type="molecule type" value="Genomic_DNA"/>
</dbReference>
<dbReference type="FunFam" id="1.10.510.10:FF:001346">
    <property type="entry name" value="Uncharacterized protein"/>
    <property type="match status" value="1"/>
</dbReference>
<dbReference type="GO" id="GO:0004714">
    <property type="term" value="F:transmembrane receptor protein tyrosine kinase activity"/>
    <property type="evidence" value="ECO:0007669"/>
    <property type="project" value="TreeGrafter"/>
</dbReference>
<evidence type="ECO:0000259" key="1">
    <source>
        <dbReference type="PROSITE" id="PS50011"/>
    </source>
</evidence>
<dbReference type="InterPro" id="IPR011009">
    <property type="entry name" value="Kinase-like_dom_sf"/>
</dbReference>